<protein>
    <submittedName>
        <fullName evidence="1">Uncharacterized protein</fullName>
    </submittedName>
</protein>
<proteinExistence type="predicted"/>
<name>A0A7J3SKW5_9CREN</name>
<dbReference type="EMBL" id="DTLS01000054">
    <property type="protein sequence ID" value="HGZ59973.1"/>
    <property type="molecule type" value="Genomic_DNA"/>
</dbReference>
<dbReference type="AlphaFoldDB" id="A0A7J3SKW5"/>
<organism evidence="1">
    <name type="scientific">Fervidicoccus fontis</name>
    <dbReference type="NCBI Taxonomy" id="683846"/>
    <lineage>
        <taxon>Archaea</taxon>
        <taxon>Thermoproteota</taxon>
        <taxon>Thermoprotei</taxon>
        <taxon>Fervidicoccales</taxon>
        <taxon>Fervidicoccaceae</taxon>
        <taxon>Fervidicoccus</taxon>
    </lineage>
</organism>
<accession>A0A7J3SKW5</accession>
<reference evidence="1" key="1">
    <citation type="journal article" date="2020" name="mSystems">
        <title>Genome- and Community-Level Interaction Insights into Carbon Utilization and Element Cycling Functions of Hydrothermarchaeota in Hydrothermal Sediment.</title>
        <authorList>
            <person name="Zhou Z."/>
            <person name="Liu Y."/>
            <person name="Xu W."/>
            <person name="Pan J."/>
            <person name="Luo Z.H."/>
            <person name="Li M."/>
        </authorList>
    </citation>
    <scope>NUCLEOTIDE SEQUENCE [LARGE SCALE GENOMIC DNA]</scope>
    <source>
        <strain evidence="1">SpSt-885</strain>
    </source>
</reference>
<evidence type="ECO:0000313" key="1">
    <source>
        <dbReference type="EMBL" id="HGZ59973.1"/>
    </source>
</evidence>
<gene>
    <name evidence="1" type="ORF">ENW83_02035</name>
</gene>
<sequence length="82" mass="9109">MGRNAVVDLEFNGTSFKATISIYSSEDGKLISREEMGKESEVKQVRIKDSMIITGSLYPFKISIVIEEFNGSSVKGEVLNIF</sequence>
<comment type="caution">
    <text evidence="1">The sequence shown here is derived from an EMBL/GenBank/DDBJ whole genome shotgun (WGS) entry which is preliminary data.</text>
</comment>